<dbReference type="PROSITE" id="PS51184">
    <property type="entry name" value="JMJC"/>
    <property type="match status" value="1"/>
</dbReference>
<feature type="region of interest" description="Disordered" evidence="1">
    <location>
        <begin position="19"/>
        <end position="43"/>
    </location>
</feature>
<protein>
    <submittedName>
        <fullName evidence="4">Uncharacterized protein</fullName>
    </submittedName>
</protein>
<evidence type="ECO:0000256" key="1">
    <source>
        <dbReference type="SAM" id="MobiDB-lite"/>
    </source>
</evidence>
<feature type="compositionally biased region" description="Basic and acidic residues" evidence="1">
    <location>
        <begin position="489"/>
        <end position="500"/>
    </location>
</feature>
<dbReference type="RefSeq" id="XP_069204535.1">
    <property type="nucleotide sequence ID" value="XM_069341023.1"/>
</dbReference>
<feature type="region of interest" description="Disordered" evidence="1">
    <location>
        <begin position="489"/>
        <end position="526"/>
    </location>
</feature>
<dbReference type="Gene3D" id="2.60.120.650">
    <property type="entry name" value="Cupin"/>
    <property type="match status" value="1"/>
</dbReference>
<feature type="compositionally biased region" description="Polar residues" evidence="1">
    <location>
        <begin position="26"/>
        <end position="43"/>
    </location>
</feature>
<dbReference type="EMBL" id="JBFMKM010000001">
    <property type="protein sequence ID" value="KAL1311686.1"/>
    <property type="molecule type" value="Genomic_DNA"/>
</dbReference>
<name>A0ABR3PQ44_9PEZI</name>
<dbReference type="InterPro" id="IPR003347">
    <property type="entry name" value="JmjC_dom"/>
</dbReference>
<dbReference type="SUPFAM" id="SSF51197">
    <property type="entry name" value="Clavaminate synthase-like"/>
    <property type="match status" value="1"/>
</dbReference>
<evidence type="ECO:0000313" key="4">
    <source>
        <dbReference type="EMBL" id="KAL1311686.1"/>
    </source>
</evidence>
<dbReference type="SUPFAM" id="SSF81383">
    <property type="entry name" value="F-box domain"/>
    <property type="match status" value="1"/>
</dbReference>
<dbReference type="SMART" id="SM00256">
    <property type="entry name" value="FBOX"/>
    <property type="match status" value="1"/>
</dbReference>
<dbReference type="Gene3D" id="1.20.1280.50">
    <property type="match status" value="1"/>
</dbReference>
<feature type="domain" description="JmjC" evidence="3">
    <location>
        <begin position="283"/>
        <end position="445"/>
    </location>
</feature>
<proteinExistence type="predicted"/>
<evidence type="ECO:0000259" key="2">
    <source>
        <dbReference type="PROSITE" id="PS50181"/>
    </source>
</evidence>
<dbReference type="InterPro" id="IPR041667">
    <property type="entry name" value="Cupin_8"/>
</dbReference>
<gene>
    <name evidence="4" type="ORF">AAFC00_001790</name>
</gene>
<dbReference type="PANTHER" id="PTHR12480">
    <property type="entry name" value="ARGININE DEMETHYLASE AND LYSYL-HYDROXYLASE JMJD"/>
    <property type="match status" value="1"/>
</dbReference>
<dbReference type="InterPro" id="IPR050910">
    <property type="entry name" value="JMJD6_ArgDemeth/LysHydrox"/>
</dbReference>
<dbReference type="PROSITE" id="PS50181">
    <property type="entry name" value="FBOX"/>
    <property type="match status" value="1"/>
</dbReference>
<dbReference type="Pfam" id="PF13621">
    <property type="entry name" value="Cupin_8"/>
    <property type="match status" value="1"/>
</dbReference>
<dbReference type="InterPro" id="IPR036047">
    <property type="entry name" value="F-box-like_dom_sf"/>
</dbReference>
<feature type="compositionally biased region" description="Acidic residues" evidence="1">
    <location>
        <begin position="516"/>
        <end position="526"/>
    </location>
</feature>
<evidence type="ECO:0000313" key="5">
    <source>
        <dbReference type="Proteomes" id="UP001562354"/>
    </source>
</evidence>
<keyword evidence="5" id="KW-1185">Reference proteome</keyword>
<dbReference type="GeneID" id="95975493"/>
<accession>A0ABR3PQ44</accession>
<dbReference type="PANTHER" id="PTHR12480:SF21">
    <property type="entry name" value="JMJC DOMAIN-CONTAINING PROTEIN 8"/>
    <property type="match status" value="1"/>
</dbReference>
<dbReference type="Proteomes" id="UP001562354">
    <property type="component" value="Unassembled WGS sequence"/>
</dbReference>
<dbReference type="SMART" id="SM00558">
    <property type="entry name" value="JmjC"/>
    <property type="match status" value="1"/>
</dbReference>
<evidence type="ECO:0000259" key="3">
    <source>
        <dbReference type="PROSITE" id="PS51184"/>
    </source>
</evidence>
<reference evidence="4 5" key="1">
    <citation type="submission" date="2024-07" db="EMBL/GenBank/DDBJ databases">
        <title>Draft sequence of the Neodothiora populina.</title>
        <authorList>
            <person name="Drown D.D."/>
            <person name="Schuette U.S."/>
            <person name="Buechlein A.B."/>
            <person name="Rusch D.R."/>
            <person name="Winton L.W."/>
            <person name="Adams G.A."/>
        </authorList>
    </citation>
    <scope>NUCLEOTIDE SEQUENCE [LARGE SCALE GENOMIC DNA]</scope>
    <source>
        <strain evidence="4 5">CPC 39397</strain>
    </source>
</reference>
<dbReference type="InterPro" id="IPR001810">
    <property type="entry name" value="F-box_dom"/>
</dbReference>
<organism evidence="4 5">
    <name type="scientific">Neodothiora populina</name>
    <dbReference type="NCBI Taxonomy" id="2781224"/>
    <lineage>
        <taxon>Eukaryota</taxon>
        <taxon>Fungi</taxon>
        <taxon>Dikarya</taxon>
        <taxon>Ascomycota</taxon>
        <taxon>Pezizomycotina</taxon>
        <taxon>Dothideomycetes</taxon>
        <taxon>Dothideomycetidae</taxon>
        <taxon>Dothideales</taxon>
        <taxon>Dothioraceae</taxon>
        <taxon>Neodothiora</taxon>
    </lineage>
</organism>
<dbReference type="Pfam" id="PF12937">
    <property type="entry name" value="F-box-like"/>
    <property type="match status" value="1"/>
</dbReference>
<feature type="domain" description="F-box" evidence="2">
    <location>
        <begin position="69"/>
        <end position="115"/>
    </location>
</feature>
<comment type="caution">
    <text evidence="4">The sequence shown here is derived from an EMBL/GenBank/DDBJ whole genome shotgun (WGS) entry which is preliminary data.</text>
</comment>
<sequence>MTPPAALIDDYDSEDLSLRPSKRVKTTQASSSIEDSEHGQQATAVKRHPLGVRPSGNAFTASVNLKAASGVYALLPDELLAQLLEYLEAADLLRLGGTCRALHAFTRSEELWRALFVESSPSDFEWRGTWRSTLLGQPKTREPEVDCSNLFSDVLHRPFFCAHVPLDPFVANIPPRNQIKRLDDLTFDDFSDHWTDKPFIITKPTTQWPVYKTWSTATLLKQYRDVKFRAEAVDWPFSVYVDYMLNNSDESPLYLFDRQFAEKMNLRVADSSEASACESSGESAPDERKAAYWAPSFFGPDLFSVLGAQRPDHRWMIVGPARSGSTFHKDPNATCAWNAVLTGRKYWIMFPSSASIPPPPGVFVSEDQSEVTSPLSIAEWLLAFHAEARRTEGCVEGICGQGELLYVPAGWYHLVLNLDESIALTQNFVPRQRLPSVLHFLRDKPDQISGFSKDVENPYELFVSRLREQMPDLLEEALPKLERLAKGPKARWEELTKPQDADEAESGFHFGFGGGDDVDDDDVEVP</sequence>